<dbReference type="Proteomes" id="UP001562354">
    <property type="component" value="Unassembled WGS sequence"/>
</dbReference>
<accession>A0ABR3P6F0</accession>
<dbReference type="CDD" id="cd08999">
    <property type="entry name" value="GH43_ABN-like"/>
    <property type="match status" value="1"/>
</dbReference>
<feature type="chain" id="PRO_5047129086" description="Glycoside hydrolase family 43 protein" evidence="5">
    <location>
        <begin position="21"/>
        <end position="369"/>
    </location>
</feature>
<dbReference type="InterPro" id="IPR051795">
    <property type="entry name" value="Glycosyl_Hydrlase_43"/>
</dbReference>
<dbReference type="InterPro" id="IPR006710">
    <property type="entry name" value="Glyco_hydro_43"/>
</dbReference>
<dbReference type="SUPFAM" id="SSF75005">
    <property type="entry name" value="Arabinanase/levansucrase/invertase"/>
    <property type="match status" value="1"/>
</dbReference>
<dbReference type="PANTHER" id="PTHR42812:SF5">
    <property type="entry name" value="ENDO-ARABINASE"/>
    <property type="match status" value="1"/>
</dbReference>
<dbReference type="InterPro" id="IPR023296">
    <property type="entry name" value="Glyco_hydro_beta-prop_sf"/>
</dbReference>
<proteinExistence type="inferred from homology"/>
<feature type="signal peptide" evidence="5">
    <location>
        <begin position="1"/>
        <end position="20"/>
    </location>
</feature>
<evidence type="ECO:0000256" key="5">
    <source>
        <dbReference type="SAM" id="SignalP"/>
    </source>
</evidence>
<name>A0ABR3P6F0_9PEZI</name>
<dbReference type="RefSeq" id="XP_069197915.1">
    <property type="nucleotide sequence ID" value="XM_069345714.1"/>
</dbReference>
<organism evidence="6 7">
    <name type="scientific">Neodothiora populina</name>
    <dbReference type="NCBI Taxonomy" id="2781224"/>
    <lineage>
        <taxon>Eukaryota</taxon>
        <taxon>Fungi</taxon>
        <taxon>Dikarya</taxon>
        <taxon>Ascomycota</taxon>
        <taxon>Pezizomycotina</taxon>
        <taxon>Dothideomycetes</taxon>
        <taxon>Dothideomycetidae</taxon>
        <taxon>Dothideales</taxon>
        <taxon>Dothioraceae</taxon>
        <taxon>Neodothiora</taxon>
    </lineage>
</organism>
<dbReference type="Gene3D" id="2.115.10.20">
    <property type="entry name" value="Glycosyl hydrolase domain, family 43"/>
    <property type="match status" value="1"/>
</dbReference>
<evidence type="ECO:0000256" key="3">
    <source>
        <dbReference type="ARBA" id="ARBA00023295"/>
    </source>
</evidence>
<comment type="caution">
    <text evidence="6">The sequence shown here is derived from an EMBL/GenBank/DDBJ whole genome shotgun (WGS) entry which is preliminary data.</text>
</comment>
<protein>
    <recommendedName>
        <fullName evidence="8">Glycoside hydrolase family 43 protein</fullName>
    </recommendedName>
</protein>
<keyword evidence="3 4" id="KW-0326">Glycosidase</keyword>
<evidence type="ECO:0000256" key="2">
    <source>
        <dbReference type="ARBA" id="ARBA00022801"/>
    </source>
</evidence>
<evidence type="ECO:0000256" key="4">
    <source>
        <dbReference type="RuleBase" id="RU361187"/>
    </source>
</evidence>
<gene>
    <name evidence="6" type="ORF">AAFC00_005862</name>
</gene>
<dbReference type="EMBL" id="JBFMKM010000013">
    <property type="protein sequence ID" value="KAL1301639.1"/>
    <property type="molecule type" value="Genomic_DNA"/>
</dbReference>
<evidence type="ECO:0000256" key="1">
    <source>
        <dbReference type="ARBA" id="ARBA00009865"/>
    </source>
</evidence>
<evidence type="ECO:0008006" key="8">
    <source>
        <dbReference type="Google" id="ProtNLM"/>
    </source>
</evidence>
<comment type="similarity">
    <text evidence="1 4">Belongs to the glycosyl hydrolase 43 family.</text>
</comment>
<dbReference type="GeneID" id="95979561"/>
<keyword evidence="7" id="KW-1185">Reference proteome</keyword>
<dbReference type="Pfam" id="PF04616">
    <property type="entry name" value="Glyco_hydro_43"/>
    <property type="match status" value="1"/>
</dbReference>
<sequence length="369" mass="39746">MIVAIVLCAVFATIYQCGRGRHRFPHPHLSPIRQAIYANFPDPAIIEHEGMWYAFATNNAAGILKMPTNQSSYEFGSSNVQIATSKDYANWTLMDSLHDPLPTLGAWVTNQMSDTHPPVPKANVWAPEILQRPDDGKFIMYYSAAAKNATGSHCIGAAISDSGPAGPYTALDGPIVCPVHVGGAIDPVSFVDVDGTMYIAWKIDGNNAGHGGICGNTVPPLVDTPIRISRLKADGVTLDGEPISIMDREKGDGPLVEAPSLIRTDDGFYFLFFSSGCTRAPSYDVKYAWAKNVTGPYTRGNYPLLKSGDFGLSSPGSIGMRRSSSGQVQMAFHARITTHFGRVRAMYTTRLQFNGTSVALGDPIPVVST</sequence>
<evidence type="ECO:0000313" key="7">
    <source>
        <dbReference type="Proteomes" id="UP001562354"/>
    </source>
</evidence>
<keyword evidence="5" id="KW-0732">Signal</keyword>
<evidence type="ECO:0000313" key="6">
    <source>
        <dbReference type="EMBL" id="KAL1301639.1"/>
    </source>
</evidence>
<dbReference type="PANTHER" id="PTHR42812">
    <property type="entry name" value="BETA-XYLOSIDASE"/>
    <property type="match status" value="1"/>
</dbReference>
<keyword evidence="2 4" id="KW-0378">Hydrolase</keyword>
<reference evidence="6 7" key="1">
    <citation type="submission" date="2024-07" db="EMBL/GenBank/DDBJ databases">
        <title>Draft sequence of the Neodothiora populina.</title>
        <authorList>
            <person name="Drown D.D."/>
            <person name="Schuette U.S."/>
            <person name="Buechlein A.B."/>
            <person name="Rusch D.R."/>
            <person name="Winton L.W."/>
            <person name="Adams G.A."/>
        </authorList>
    </citation>
    <scope>NUCLEOTIDE SEQUENCE [LARGE SCALE GENOMIC DNA]</scope>
    <source>
        <strain evidence="6 7">CPC 39397</strain>
    </source>
</reference>